<dbReference type="RefSeq" id="XP_033520504.1">
    <property type="nucleotide sequence ID" value="XM_033665197.1"/>
</dbReference>
<reference evidence="2" key="1">
    <citation type="journal article" date="2020" name="Stud. Mycol.">
        <title>101 Dothideomycetes genomes: a test case for predicting lifestyles and emergence of pathogens.</title>
        <authorList>
            <person name="Haridas S."/>
            <person name="Albert R."/>
            <person name="Binder M."/>
            <person name="Bloem J."/>
            <person name="Labutti K."/>
            <person name="Salamov A."/>
            <person name="Andreopoulos B."/>
            <person name="Baker S."/>
            <person name="Barry K."/>
            <person name="Bills G."/>
            <person name="Bluhm B."/>
            <person name="Cannon C."/>
            <person name="Castanera R."/>
            <person name="Culley D."/>
            <person name="Daum C."/>
            <person name="Ezra D."/>
            <person name="Gonzalez J."/>
            <person name="Henrissat B."/>
            <person name="Kuo A."/>
            <person name="Liang C."/>
            <person name="Lipzen A."/>
            <person name="Lutzoni F."/>
            <person name="Magnuson J."/>
            <person name="Mondo S."/>
            <person name="Nolan M."/>
            <person name="Ohm R."/>
            <person name="Pangilinan J."/>
            <person name="Park H.-J."/>
            <person name="Ramirez L."/>
            <person name="Alfaro M."/>
            <person name="Sun H."/>
            <person name="Tritt A."/>
            <person name="Yoshinaga Y."/>
            <person name="Zwiers L.-H."/>
            <person name="Turgeon B."/>
            <person name="Goodwin S."/>
            <person name="Spatafora J."/>
            <person name="Crous P."/>
            <person name="Grigoriev I."/>
        </authorList>
    </citation>
    <scope>NUCLEOTIDE SEQUENCE</scope>
    <source>
        <strain evidence="2">CBS 119687</strain>
    </source>
</reference>
<sequence length="200" mass="22727">MEFSKEQRQTRFLAVLLPVLTLSTHLLLCTSFALPDNDPTRAFWSFVYNVLAASASILGLIGAVRFIPRLVSAYIFFHTTTLSFVTLALVNIIIPFDFQLLNPMLPRQQVDAVSLCRDLDAGLGWDDEWLTKCSTTFHLVKLCVAWGGLFLMTAQFWALITVRNWGQEVRRQQMSGNTDVEKAGLMDERCESMNDEKIWS</sequence>
<proteinExistence type="predicted"/>
<name>A0A6A6A293_9PLEO</name>
<feature type="transmembrane region" description="Helical" evidence="1">
    <location>
        <begin position="12"/>
        <end position="34"/>
    </location>
</feature>
<keyword evidence="1" id="KW-1133">Transmembrane helix</keyword>
<dbReference type="AlphaFoldDB" id="A0A6A6A293"/>
<dbReference type="GeneID" id="54405629"/>
<dbReference type="Proteomes" id="UP000799771">
    <property type="component" value="Unassembled WGS sequence"/>
</dbReference>
<evidence type="ECO:0000313" key="2">
    <source>
        <dbReference type="EMBL" id="KAF2126112.1"/>
    </source>
</evidence>
<feature type="transmembrane region" description="Helical" evidence="1">
    <location>
        <begin position="46"/>
        <end position="67"/>
    </location>
</feature>
<feature type="transmembrane region" description="Helical" evidence="1">
    <location>
        <begin position="74"/>
        <end position="96"/>
    </location>
</feature>
<keyword evidence="1" id="KW-0812">Transmembrane</keyword>
<gene>
    <name evidence="2" type="ORF">P153DRAFT_323159</name>
</gene>
<dbReference type="EMBL" id="ML977514">
    <property type="protein sequence ID" value="KAF2126112.1"/>
    <property type="molecule type" value="Genomic_DNA"/>
</dbReference>
<keyword evidence="1" id="KW-0472">Membrane</keyword>
<keyword evidence="3" id="KW-1185">Reference proteome</keyword>
<evidence type="ECO:0000313" key="3">
    <source>
        <dbReference type="Proteomes" id="UP000799771"/>
    </source>
</evidence>
<dbReference type="OrthoDB" id="3765137at2759"/>
<evidence type="ECO:0000256" key="1">
    <source>
        <dbReference type="SAM" id="Phobius"/>
    </source>
</evidence>
<organism evidence="2 3">
    <name type="scientific">Dothidotthia symphoricarpi CBS 119687</name>
    <dbReference type="NCBI Taxonomy" id="1392245"/>
    <lineage>
        <taxon>Eukaryota</taxon>
        <taxon>Fungi</taxon>
        <taxon>Dikarya</taxon>
        <taxon>Ascomycota</taxon>
        <taxon>Pezizomycotina</taxon>
        <taxon>Dothideomycetes</taxon>
        <taxon>Pleosporomycetidae</taxon>
        <taxon>Pleosporales</taxon>
        <taxon>Dothidotthiaceae</taxon>
        <taxon>Dothidotthia</taxon>
    </lineage>
</organism>
<protein>
    <submittedName>
        <fullName evidence="2">Uncharacterized protein</fullName>
    </submittedName>
</protein>
<accession>A0A6A6A293</accession>
<feature type="transmembrane region" description="Helical" evidence="1">
    <location>
        <begin position="139"/>
        <end position="162"/>
    </location>
</feature>